<dbReference type="PROSITE" id="PS50231">
    <property type="entry name" value="RICIN_B_LECTIN"/>
    <property type="match status" value="2"/>
</dbReference>
<dbReference type="InterPro" id="IPR013783">
    <property type="entry name" value="Ig-like_fold"/>
</dbReference>
<dbReference type="InterPro" id="IPR035992">
    <property type="entry name" value="Ricin_B-like_lectins"/>
</dbReference>
<dbReference type="PANTHER" id="PTHR46943:SF1">
    <property type="entry name" value="PENTRAXIN-RELATED PROTEIN PTX3"/>
    <property type="match status" value="1"/>
</dbReference>
<dbReference type="InterPro" id="IPR035986">
    <property type="entry name" value="PKD_dom_sf"/>
</dbReference>
<accession>A0ABN2SA75</accession>
<dbReference type="InterPro" id="IPR001480">
    <property type="entry name" value="Bulb-type_lectin_dom"/>
</dbReference>
<feature type="domain" description="PKD" evidence="4">
    <location>
        <begin position="1450"/>
        <end position="1541"/>
    </location>
</feature>
<dbReference type="InterPro" id="IPR006558">
    <property type="entry name" value="LamG-like"/>
</dbReference>
<dbReference type="InterPro" id="IPR000601">
    <property type="entry name" value="PKD_dom"/>
</dbReference>
<feature type="compositionally biased region" description="Low complexity" evidence="3">
    <location>
        <begin position="226"/>
        <end position="244"/>
    </location>
</feature>
<feature type="region of interest" description="Disordered" evidence="3">
    <location>
        <begin position="1"/>
        <end position="28"/>
    </location>
</feature>
<evidence type="ECO:0008006" key="8">
    <source>
        <dbReference type="Google" id="ProtNLM"/>
    </source>
</evidence>
<name>A0ABN2SA75_9ACTN</name>
<dbReference type="Gene3D" id="2.80.10.50">
    <property type="match status" value="2"/>
</dbReference>
<dbReference type="InterPro" id="IPR036426">
    <property type="entry name" value="Bulb-type_lectin_dom_sf"/>
</dbReference>
<keyword evidence="7" id="KW-1185">Reference proteome</keyword>
<dbReference type="InterPro" id="IPR013320">
    <property type="entry name" value="ConA-like_dom_sf"/>
</dbReference>
<feature type="region of interest" description="Disordered" evidence="3">
    <location>
        <begin position="1114"/>
        <end position="1141"/>
    </location>
</feature>
<dbReference type="SUPFAM" id="SSF51110">
    <property type="entry name" value="alpha-D-mannose-specific plant lectins"/>
    <property type="match status" value="1"/>
</dbReference>
<dbReference type="CDD" id="cd23415">
    <property type="entry name" value="beta-trefoil_Ricin_AH"/>
    <property type="match status" value="1"/>
</dbReference>
<dbReference type="Proteomes" id="UP001499854">
    <property type="component" value="Unassembled WGS sequence"/>
</dbReference>
<evidence type="ECO:0000313" key="6">
    <source>
        <dbReference type="EMBL" id="GAA1983151.1"/>
    </source>
</evidence>
<dbReference type="RefSeq" id="WP_344659635.1">
    <property type="nucleotide sequence ID" value="NZ_BAAAQM010000031.1"/>
</dbReference>
<dbReference type="CDD" id="cd00146">
    <property type="entry name" value="PKD"/>
    <property type="match status" value="1"/>
</dbReference>
<feature type="region of interest" description="Disordered" evidence="3">
    <location>
        <begin position="573"/>
        <end position="597"/>
    </location>
</feature>
<dbReference type="InterPro" id="IPR042837">
    <property type="entry name" value="PTX3"/>
</dbReference>
<dbReference type="PROSITE" id="PS50093">
    <property type="entry name" value="PKD"/>
    <property type="match status" value="1"/>
</dbReference>
<organism evidence="6 7">
    <name type="scientific">Catenulispora subtropica</name>
    <dbReference type="NCBI Taxonomy" id="450798"/>
    <lineage>
        <taxon>Bacteria</taxon>
        <taxon>Bacillati</taxon>
        <taxon>Actinomycetota</taxon>
        <taxon>Actinomycetes</taxon>
        <taxon>Catenulisporales</taxon>
        <taxon>Catenulisporaceae</taxon>
        <taxon>Catenulispora</taxon>
    </lineage>
</organism>
<feature type="domain" description="Bulb-type lectin" evidence="5">
    <location>
        <begin position="1888"/>
        <end position="2007"/>
    </location>
</feature>
<dbReference type="InterPro" id="IPR000772">
    <property type="entry name" value="Ricin_B_lectin"/>
</dbReference>
<dbReference type="EMBL" id="BAAAQM010000031">
    <property type="protein sequence ID" value="GAA1983151.1"/>
    <property type="molecule type" value="Genomic_DNA"/>
</dbReference>
<dbReference type="SMART" id="SM00089">
    <property type="entry name" value="PKD"/>
    <property type="match status" value="1"/>
</dbReference>
<sequence>MSSPGSPTSTATASSGQTTSSTTPDPAKLAVSKAIATARKTHKEVPIPEATTAYATMVANPDGTVSANSHIAPQRAKVNGAWAPIDTTLATGADGKLHTKATVTAITLSGGGTTPLAVTDDGAGHVLTLTWPKPLPKPAISGSTATYPAVLPGVDLQVTASATGISHLLVVHDAAAAANPELATITVGETGTGLAISATPDGGVQAQAADGKKILAGQEPHMWDSADATTTPAPKTAKTAPTDAGGDGVTKPAGAKAPHIAAMPAQVAGGTITLKPDQNVLRGAQTVYPVFIDPAWVENAQNWLELSSGNNPVWDGQAPYPWAGYDNRVVRVGTSGGSTFRSLLEFNADILTPNNYTNFLIVSDAWLYLTFQGSCVTTDVWATNSFDSSVTWGNQDNPRAIWSSAAGAHVIGTNNCSATPWNPFPIPDLDQVQKVFAKNGTGHTYSVGLRAHTESSSGGYGAIQVQGNGGIPYDANITVKFVAEPWFEGSSIDGVVAPVGNHGTNTKICGTDSNSAGYLPMTAGRVGFTANVADWDAATLDYWVALNDYSSSGGTGQGGNGTVTTTPYSTSQLPGHPNTGGATTPIGGSFPSISQRNTSVGTSNVNAIYDGDLYDMWIQAWDTNTVVDNAFSAARNVEGNNLEYPHTECWFHAALSAPDQPDFPDVPGTTFPKGGSHITTDYPVVGDGGNLVVHSKAQSTPIVRFDWALNTSSTSAGANNCNGVVNASCGSVPVAASKDTNATITIGGGPGTHTLGTGEHWGNNYIYVTAVDAAGNVSAAGRFDFFLGQAFQPVSFGNVTGDGTPNLMKADTAGNLDIYPANRDMDPAAANAVQVAPAAAAPNGTSWATAKYTHRGAERVQPTDDMFAWDKLNGTGRMYYYFNSQIASASTQPGYIPPPVLNQYTQQQKALVTRPTCTPSALNGYCVGYNPTSWNDVLQVLAVGPVLGGCDIKHPTIACKTNLITIEGDGRGPSRMWMFSPAGVGQLRNPVLLSTSNSAWDWSTVKFLMAPGNAANHPAPAGAPAAGGLPDLWAVDAAGTLWQFTNRSDVSVAGAGLGDFTARTQLGTTGQFHNYDWVNTVGDLDGDGKADLWVINGGRMDVLFGPIGTNITDQNTDPMHGGGTKPTQGQSTATTPNWNNGATTFQSSTIGAGLAGQIVLPAIVAGPSGQKCLDDLNGSLANSTTVIDLYDCNGTTPQQWSFAADGSIRYLGSAQGAPKCLDGGGSFVQGQHVTLFDCQPGNRNQIWRTIPSPASPGAYWIYNPAGGMCLDDSGGSINNQNPFQLWPCIDSVAQRFTLPSGPNTQQQVEAESLWASQSGASPTPQGNCCGISLSNGLQSYFPASTANSYITYRWYVPQDGTYTVAPALTKTNDRGQYTLSIDGGAPLPATFDGYQANGVSLAPFVFGKATLSAGEHTFTFTATGTNPASVGNRYVLGLDTITLQPTTSLLPNVSLAGSASGLVGLPVTLDASGTTPGAATITGYTFDFGDGTVVGPQTSATATHTYSAAGTYTATVTANDGSPTPATTAEAMTVTAGPSSMWKLNDGSGTTAADTGSSAAFPATTSGGASLVPGGYGLFDGSTGYAATSAPAIDTTKSFTVAAWVKLTNTNGYQTVLTQQGSKVGGFHLEFENNGSNGNIWAFARATSDNPGPAFVRANSTGGVQVGVWTHLIASWDASTGLMSLYVNGQQVATAIDNTPIASNGPFVIGCGFYNSTGNNYTSGGIADVRAYQQPFGADLASWLYQNTGFARNSSLVYTLGTPTTLVSGDGVTNPACSTDPAHPAVSTSLTPSLKANVSGTNVHADFEIQDVTAPGSTPPLLYTSSGAAGTVASTSVPTATPSLANGHTYRWNARADDGNGSISKNHTPCYLQILSGTQTPVPATGEADVLFDNTVYTASNPQSWSGPLTTLKWQTDGNLVLYKKNGQPIWSSNSAGYTGAVLAFQNNGDMVVYNTMPLNTDSGTLAGAVLWSSGTAGKGTVHMVVQKDGNVVIYSGSGALFGMGGDVWNLQNVAVGRCLDSNTQGQLYSNPCASLSNGYQRWLITTNSNGSLTFQDVATGLCLDGDGTSVYTHPCTAGNGYQQWLPTWGGSGWILKHVASGKVLDMQTDGTPYFNAQNGGNYQQWD</sequence>
<keyword evidence="1" id="KW-0732">Signal</keyword>
<dbReference type="Gene3D" id="2.60.120.200">
    <property type="match status" value="1"/>
</dbReference>
<evidence type="ECO:0000313" key="7">
    <source>
        <dbReference type="Proteomes" id="UP001499854"/>
    </source>
</evidence>
<dbReference type="SUPFAM" id="SSF50370">
    <property type="entry name" value="Ricin B-like lectins"/>
    <property type="match status" value="2"/>
</dbReference>
<dbReference type="Pfam" id="PF00652">
    <property type="entry name" value="Ricin_B_lectin"/>
    <property type="match status" value="2"/>
</dbReference>
<feature type="compositionally biased region" description="Low complexity" evidence="3">
    <location>
        <begin position="1"/>
        <end position="23"/>
    </location>
</feature>
<dbReference type="Gene3D" id="2.60.120.260">
    <property type="entry name" value="Galactose-binding domain-like"/>
    <property type="match status" value="1"/>
</dbReference>
<dbReference type="Gene3D" id="2.60.40.10">
    <property type="entry name" value="Immunoglobulins"/>
    <property type="match status" value="1"/>
</dbReference>
<dbReference type="Pfam" id="PF18911">
    <property type="entry name" value="PKD_4"/>
    <property type="match status" value="1"/>
</dbReference>
<evidence type="ECO:0000259" key="5">
    <source>
        <dbReference type="PROSITE" id="PS50927"/>
    </source>
</evidence>
<dbReference type="Gene3D" id="2.90.10.10">
    <property type="entry name" value="Bulb-type lectin domain"/>
    <property type="match status" value="2"/>
</dbReference>
<dbReference type="PROSITE" id="PS50927">
    <property type="entry name" value="BULB_LECTIN"/>
    <property type="match status" value="1"/>
</dbReference>
<dbReference type="InterPro" id="IPR022409">
    <property type="entry name" value="PKD/Chitinase_dom"/>
</dbReference>
<evidence type="ECO:0000259" key="4">
    <source>
        <dbReference type="PROSITE" id="PS50093"/>
    </source>
</evidence>
<feature type="region of interest" description="Disordered" evidence="3">
    <location>
        <begin position="224"/>
        <end position="254"/>
    </location>
</feature>
<feature type="compositionally biased region" description="Polar residues" evidence="3">
    <location>
        <begin position="1125"/>
        <end position="1141"/>
    </location>
</feature>
<dbReference type="CDD" id="cd00161">
    <property type="entry name" value="beta-trefoil_Ricin-like"/>
    <property type="match status" value="1"/>
</dbReference>
<dbReference type="SMART" id="SM00458">
    <property type="entry name" value="RICIN"/>
    <property type="match status" value="2"/>
</dbReference>
<dbReference type="Pfam" id="PF13385">
    <property type="entry name" value="Laminin_G_3"/>
    <property type="match status" value="1"/>
</dbReference>
<dbReference type="SUPFAM" id="SSF49899">
    <property type="entry name" value="Concanavalin A-like lectins/glucanases"/>
    <property type="match status" value="1"/>
</dbReference>
<evidence type="ECO:0000256" key="2">
    <source>
        <dbReference type="ARBA" id="ARBA00023157"/>
    </source>
</evidence>
<comment type="caution">
    <text evidence="6">The sequence shown here is derived from an EMBL/GenBank/DDBJ whole genome shotgun (WGS) entry which is preliminary data.</text>
</comment>
<evidence type="ECO:0000256" key="3">
    <source>
        <dbReference type="SAM" id="MobiDB-lite"/>
    </source>
</evidence>
<reference evidence="6 7" key="1">
    <citation type="journal article" date="2019" name="Int. J. Syst. Evol. Microbiol.">
        <title>The Global Catalogue of Microorganisms (GCM) 10K type strain sequencing project: providing services to taxonomists for standard genome sequencing and annotation.</title>
        <authorList>
            <consortium name="The Broad Institute Genomics Platform"/>
            <consortium name="The Broad Institute Genome Sequencing Center for Infectious Disease"/>
            <person name="Wu L."/>
            <person name="Ma J."/>
        </authorList>
    </citation>
    <scope>NUCLEOTIDE SEQUENCE [LARGE SCALE GENOMIC DNA]</scope>
    <source>
        <strain evidence="6 7">JCM 16013</strain>
    </source>
</reference>
<evidence type="ECO:0000256" key="1">
    <source>
        <dbReference type="ARBA" id="ARBA00022729"/>
    </source>
</evidence>
<dbReference type="SMART" id="SM00108">
    <property type="entry name" value="B_lectin"/>
    <property type="match status" value="1"/>
</dbReference>
<proteinExistence type="predicted"/>
<gene>
    <name evidence="6" type="ORF">GCM10009838_50980</name>
</gene>
<keyword evidence="2" id="KW-1015">Disulfide bond</keyword>
<protein>
    <recommendedName>
        <fullName evidence="8">Ricin B lectin</fullName>
    </recommendedName>
</protein>
<dbReference type="SUPFAM" id="SSF49299">
    <property type="entry name" value="PKD domain"/>
    <property type="match status" value="1"/>
</dbReference>
<dbReference type="PANTHER" id="PTHR46943">
    <property type="entry name" value="PENTRAXIN-RELATED PROTEIN PTX3"/>
    <property type="match status" value="1"/>
</dbReference>
<dbReference type="SMART" id="SM00560">
    <property type="entry name" value="LamGL"/>
    <property type="match status" value="1"/>
</dbReference>